<keyword evidence="2" id="KW-1185">Reference proteome</keyword>
<sequence length="56" mass="5959">MTSLDLATVPDVNTFGTDPAYADNVRHSNAIIATVAPATCFKTSILNLIESTSELF</sequence>
<evidence type="ECO:0000313" key="1">
    <source>
        <dbReference type="EMBL" id="MBV6342679.1"/>
    </source>
</evidence>
<dbReference type="Proteomes" id="UP001196980">
    <property type="component" value="Unassembled WGS sequence"/>
</dbReference>
<name>A0ABS6S1F5_9BACT</name>
<protein>
    <submittedName>
        <fullName evidence="1">Uncharacterized protein</fullName>
    </submittedName>
</protein>
<comment type="caution">
    <text evidence="1">The sequence shown here is derived from an EMBL/GenBank/DDBJ whole genome shotgun (WGS) entry which is preliminary data.</text>
</comment>
<dbReference type="EMBL" id="JABXWD010000313">
    <property type="protein sequence ID" value="MBV6342679.1"/>
    <property type="molecule type" value="Genomic_DNA"/>
</dbReference>
<dbReference type="RefSeq" id="WP_218253293.1">
    <property type="nucleotide sequence ID" value="NZ_JABXWD010000313.1"/>
</dbReference>
<evidence type="ECO:0000313" key="2">
    <source>
        <dbReference type="Proteomes" id="UP001196980"/>
    </source>
</evidence>
<accession>A0ABS6S1F5</accession>
<proteinExistence type="predicted"/>
<organism evidence="1 2">
    <name type="scientific">Candidatus Magnetobacterium casense</name>
    <dbReference type="NCBI Taxonomy" id="1455061"/>
    <lineage>
        <taxon>Bacteria</taxon>
        <taxon>Pseudomonadati</taxon>
        <taxon>Nitrospirota</taxon>
        <taxon>Thermodesulfovibrionia</taxon>
        <taxon>Thermodesulfovibrionales</taxon>
        <taxon>Candidatus Magnetobacteriaceae</taxon>
        <taxon>Candidatus Magnetobacterium</taxon>
    </lineage>
</organism>
<gene>
    <name evidence="1" type="ORF">HWQ67_13910</name>
</gene>
<reference evidence="1 2" key="1">
    <citation type="journal article" date="2020" name="J Geophys Res Biogeosci">
        <title>Magnetotaxis as an Adaptation to Enable Bacterial Shuttling of Microbial Sulfur and Sulfur Cycling Across Aquatic Oxic#Anoxic Interfaces.</title>
        <authorList>
            <person name="Li J."/>
            <person name="Liu P."/>
            <person name="Wang J."/>
            <person name="Roberts A.P."/>
            <person name="Pan Y."/>
        </authorList>
    </citation>
    <scope>NUCLEOTIDE SEQUENCE [LARGE SCALE GENOMIC DNA]</scope>
    <source>
        <strain evidence="1 2">MYR-1_YQ</strain>
    </source>
</reference>